<dbReference type="InterPro" id="IPR021986">
    <property type="entry name" value="Spherulin4"/>
</dbReference>
<proteinExistence type="predicted"/>
<evidence type="ECO:0000313" key="3">
    <source>
        <dbReference type="Proteomes" id="UP000239326"/>
    </source>
</evidence>
<reference evidence="2 3" key="1">
    <citation type="submission" date="2018-03" db="EMBL/GenBank/DDBJ databases">
        <title>Genome sequencing of Simplicispira sp.</title>
        <authorList>
            <person name="Kim S.-J."/>
            <person name="Heo J."/>
            <person name="Kwon S.-W."/>
        </authorList>
    </citation>
    <scope>NUCLEOTIDE SEQUENCE [LARGE SCALE GENOMIC DNA]</scope>
    <source>
        <strain evidence="2 3">SC1-8</strain>
    </source>
</reference>
<dbReference type="RefSeq" id="WP_106446785.1">
    <property type="nucleotide sequence ID" value="NZ_CP027669.1"/>
</dbReference>
<dbReference type="PROSITE" id="PS51257">
    <property type="entry name" value="PROKAR_LIPOPROTEIN"/>
    <property type="match status" value="1"/>
</dbReference>
<dbReference type="PANTHER" id="PTHR35040">
    <property type="match status" value="1"/>
</dbReference>
<dbReference type="EMBL" id="CP027669">
    <property type="protein sequence ID" value="AVO41808.1"/>
    <property type="molecule type" value="Genomic_DNA"/>
</dbReference>
<keyword evidence="1" id="KW-0732">Signal</keyword>
<dbReference type="Pfam" id="PF12138">
    <property type="entry name" value="Spherulin4"/>
    <property type="match status" value="1"/>
</dbReference>
<dbReference type="AlphaFoldDB" id="A0A2S0N0Z0"/>
<name>A0A2S0N0Z0_9BURK</name>
<sequence length="388" mass="40523">MRHSRSCLLLCALPMAALLTSCGGGDSDEPAAKSVAVLITAPTSTDNVFTSGSPVAVRASATVDGSPVADGTVLRFSAPSGTFAPTASASRSGAASSTFTSSATGPLVVSAAVTEGGQTGLATQTIFLRSQPGALEILVPAYFYPSAISDWNALAASAAAHPNVAITAIMNPGNGIFGSVDANFTRATTQFVNAGGKVLGYVYTRYGKGSRSIADIKANINNYLVLYGRERISGIFLDEMASDTSRLDFYREIYRYIKAIDPSLRVVGNPGMVPAAEFASVADTLVSFEGSAVDYQKYDPRTAAPWLYTYANKAQAMLTHNTASCAAMQGAMQAAASARNNTGWVYATEREFNYKTGVGNPWAALPSYWEALVQTVGALNSGATLPRC</sequence>
<dbReference type="KEGG" id="simp:C6571_11400"/>
<dbReference type="InterPro" id="IPR017853">
    <property type="entry name" value="GH"/>
</dbReference>
<protein>
    <recommendedName>
        <fullName evidence="4">Spherulation-specific family 4</fullName>
    </recommendedName>
</protein>
<dbReference type="PANTHER" id="PTHR35040:SF9">
    <property type="entry name" value="4-LIKE CELL SURFACE PROTEIN, PUTATIVE (AFU_ORTHOLOGUE AFUA_4G14080)-RELATED"/>
    <property type="match status" value="1"/>
</dbReference>
<feature type="chain" id="PRO_5015546139" description="Spherulation-specific family 4" evidence="1">
    <location>
        <begin position="24"/>
        <end position="388"/>
    </location>
</feature>
<feature type="signal peptide" evidence="1">
    <location>
        <begin position="1"/>
        <end position="23"/>
    </location>
</feature>
<accession>A0A2S0N0Z0</accession>
<organism evidence="2 3">
    <name type="scientific">Simplicispira suum</name>
    <dbReference type="NCBI Taxonomy" id="2109915"/>
    <lineage>
        <taxon>Bacteria</taxon>
        <taxon>Pseudomonadati</taxon>
        <taxon>Pseudomonadota</taxon>
        <taxon>Betaproteobacteria</taxon>
        <taxon>Burkholderiales</taxon>
        <taxon>Comamonadaceae</taxon>
        <taxon>Simplicispira</taxon>
    </lineage>
</organism>
<evidence type="ECO:0008006" key="4">
    <source>
        <dbReference type="Google" id="ProtNLM"/>
    </source>
</evidence>
<dbReference type="OrthoDB" id="508445at2"/>
<evidence type="ECO:0000256" key="1">
    <source>
        <dbReference type="SAM" id="SignalP"/>
    </source>
</evidence>
<dbReference type="SUPFAM" id="SSF51445">
    <property type="entry name" value="(Trans)glycosidases"/>
    <property type="match status" value="1"/>
</dbReference>
<evidence type="ECO:0000313" key="2">
    <source>
        <dbReference type="EMBL" id="AVO41808.1"/>
    </source>
</evidence>
<gene>
    <name evidence="2" type="ORF">C6571_11400</name>
</gene>
<dbReference type="Proteomes" id="UP000239326">
    <property type="component" value="Chromosome"/>
</dbReference>
<keyword evidence="3" id="KW-1185">Reference proteome</keyword>